<proteinExistence type="predicted"/>
<sequence length="157" mass="17460">MVKFTLKQESIPVESSSATVSVIALWDSSRTSSHSMLSHPIWDTILNACSLILAVIMAGFTISSCRNSWPFILLAIWKLMFGFMQPVAVIISAWVVSERNSEFSPLFAGSIYAISVPIGYVGIFHIAHDEIPSNYTFVLSPMYWSDLPPWCYSSSLT</sequence>
<keyword evidence="1" id="KW-0812">Transmembrane</keyword>
<dbReference type="EMBL" id="JAZHXI010000018">
    <property type="protein sequence ID" value="KAL2061584.1"/>
    <property type="molecule type" value="Genomic_DNA"/>
</dbReference>
<keyword evidence="1" id="KW-0472">Membrane</keyword>
<organism evidence="2 3">
    <name type="scientific">Oculimacula yallundae</name>
    <dbReference type="NCBI Taxonomy" id="86028"/>
    <lineage>
        <taxon>Eukaryota</taxon>
        <taxon>Fungi</taxon>
        <taxon>Dikarya</taxon>
        <taxon>Ascomycota</taxon>
        <taxon>Pezizomycotina</taxon>
        <taxon>Leotiomycetes</taxon>
        <taxon>Helotiales</taxon>
        <taxon>Ploettnerulaceae</taxon>
        <taxon>Oculimacula</taxon>
    </lineage>
</organism>
<accession>A0ABR4BVD0</accession>
<keyword evidence="3" id="KW-1185">Reference proteome</keyword>
<feature type="transmembrane region" description="Helical" evidence="1">
    <location>
        <begin position="71"/>
        <end position="94"/>
    </location>
</feature>
<dbReference type="Proteomes" id="UP001595075">
    <property type="component" value="Unassembled WGS sequence"/>
</dbReference>
<evidence type="ECO:0000313" key="2">
    <source>
        <dbReference type="EMBL" id="KAL2061584.1"/>
    </source>
</evidence>
<name>A0ABR4BVD0_9HELO</name>
<keyword evidence="1" id="KW-1133">Transmembrane helix</keyword>
<reference evidence="2 3" key="1">
    <citation type="journal article" date="2024" name="Commun. Biol.">
        <title>Comparative genomic analysis of thermophilic fungi reveals convergent evolutionary adaptations and gene losses.</title>
        <authorList>
            <person name="Steindorff A.S."/>
            <person name="Aguilar-Pontes M.V."/>
            <person name="Robinson A.J."/>
            <person name="Andreopoulos B."/>
            <person name="LaButti K."/>
            <person name="Kuo A."/>
            <person name="Mondo S."/>
            <person name="Riley R."/>
            <person name="Otillar R."/>
            <person name="Haridas S."/>
            <person name="Lipzen A."/>
            <person name="Grimwood J."/>
            <person name="Schmutz J."/>
            <person name="Clum A."/>
            <person name="Reid I.D."/>
            <person name="Moisan M.C."/>
            <person name="Butler G."/>
            <person name="Nguyen T.T.M."/>
            <person name="Dewar K."/>
            <person name="Conant G."/>
            <person name="Drula E."/>
            <person name="Henrissat B."/>
            <person name="Hansel C."/>
            <person name="Singer S."/>
            <person name="Hutchinson M.I."/>
            <person name="de Vries R.P."/>
            <person name="Natvig D.O."/>
            <person name="Powell A.J."/>
            <person name="Tsang A."/>
            <person name="Grigoriev I.V."/>
        </authorList>
    </citation>
    <scope>NUCLEOTIDE SEQUENCE [LARGE SCALE GENOMIC DNA]</scope>
    <source>
        <strain evidence="2 3">CBS 494.80</strain>
    </source>
</reference>
<feature type="transmembrane region" description="Helical" evidence="1">
    <location>
        <begin position="45"/>
        <end position="64"/>
    </location>
</feature>
<feature type="transmembrane region" description="Helical" evidence="1">
    <location>
        <begin position="106"/>
        <end position="127"/>
    </location>
</feature>
<gene>
    <name evidence="2" type="ORF">VTL71DRAFT_6961</name>
</gene>
<protein>
    <submittedName>
        <fullName evidence="2">Uncharacterized protein</fullName>
    </submittedName>
</protein>
<evidence type="ECO:0000313" key="3">
    <source>
        <dbReference type="Proteomes" id="UP001595075"/>
    </source>
</evidence>
<evidence type="ECO:0000256" key="1">
    <source>
        <dbReference type="SAM" id="Phobius"/>
    </source>
</evidence>
<comment type="caution">
    <text evidence="2">The sequence shown here is derived from an EMBL/GenBank/DDBJ whole genome shotgun (WGS) entry which is preliminary data.</text>
</comment>